<evidence type="ECO:0000313" key="6">
    <source>
        <dbReference type="Proteomes" id="UP001408789"/>
    </source>
</evidence>
<organism evidence="5 6">
    <name type="scientific">Deinandra increscens subsp. villosa</name>
    <dbReference type="NCBI Taxonomy" id="3103831"/>
    <lineage>
        <taxon>Eukaryota</taxon>
        <taxon>Viridiplantae</taxon>
        <taxon>Streptophyta</taxon>
        <taxon>Embryophyta</taxon>
        <taxon>Tracheophyta</taxon>
        <taxon>Spermatophyta</taxon>
        <taxon>Magnoliopsida</taxon>
        <taxon>eudicotyledons</taxon>
        <taxon>Gunneridae</taxon>
        <taxon>Pentapetalae</taxon>
        <taxon>asterids</taxon>
        <taxon>campanulids</taxon>
        <taxon>Asterales</taxon>
        <taxon>Asteraceae</taxon>
        <taxon>Asteroideae</taxon>
        <taxon>Heliantheae alliance</taxon>
        <taxon>Madieae</taxon>
        <taxon>Madiinae</taxon>
        <taxon>Deinandra</taxon>
    </lineage>
</organism>
<keyword evidence="3" id="KW-0732">Signal</keyword>
<evidence type="ECO:0000256" key="2">
    <source>
        <dbReference type="ARBA" id="ARBA00023180"/>
    </source>
</evidence>
<dbReference type="GO" id="GO:0009055">
    <property type="term" value="F:electron transfer activity"/>
    <property type="evidence" value="ECO:0007669"/>
    <property type="project" value="InterPro"/>
</dbReference>
<dbReference type="Gene3D" id="2.60.40.420">
    <property type="entry name" value="Cupredoxins - blue copper proteins"/>
    <property type="match status" value="1"/>
</dbReference>
<keyword evidence="2" id="KW-0325">Glycoprotein</keyword>
<dbReference type="AlphaFoldDB" id="A0AAP0GMV3"/>
<dbReference type="SUPFAM" id="SSF49503">
    <property type="entry name" value="Cupredoxins"/>
    <property type="match status" value="1"/>
</dbReference>
<dbReference type="InterPro" id="IPR039391">
    <property type="entry name" value="Phytocyanin-like"/>
</dbReference>
<gene>
    <name evidence="5" type="ORF">SSX86_026176</name>
</gene>
<dbReference type="EMBL" id="JBCNJP010000025">
    <property type="protein sequence ID" value="KAK9055096.1"/>
    <property type="molecule type" value="Genomic_DNA"/>
</dbReference>
<dbReference type="GO" id="GO:0005886">
    <property type="term" value="C:plasma membrane"/>
    <property type="evidence" value="ECO:0007669"/>
    <property type="project" value="TreeGrafter"/>
</dbReference>
<keyword evidence="1" id="KW-1015">Disulfide bond</keyword>
<dbReference type="PANTHER" id="PTHR33021:SF496">
    <property type="entry name" value="OS08G0482700 PROTEIN"/>
    <property type="match status" value="1"/>
</dbReference>
<evidence type="ECO:0000313" key="5">
    <source>
        <dbReference type="EMBL" id="KAK9055096.1"/>
    </source>
</evidence>
<evidence type="ECO:0000256" key="1">
    <source>
        <dbReference type="ARBA" id="ARBA00023157"/>
    </source>
</evidence>
<dbReference type="InterPro" id="IPR003245">
    <property type="entry name" value="Phytocyanin_dom"/>
</dbReference>
<protein>
    <recommendedName>
        <fullName evidence="4">Phytocyanin domain-containing protein</fullName>
    </recommendedName>
</protein>
<dbReference type="Proteomes" id="UP001408789">
    <property type="component" value="Unassembled WGS sequence"/>
</dbReference>
<evidence type="ECO:0000256" key="3">
    <source>
        <dbReference type="SAM" id="SignalP"/>
    </source>
</evidence>
<accession>A0AAP0GMV3</accession>
<comment type="caution">
    <text evidence="5">The sequence shown here is derived from an EMBL/GenBank/DDBJ whole genome shotgun (WGS) entry which is preliminary data.</text>
</comment>
<reference evidence="5 6" key="1">
    <citation type="submission" date="2024-04" db="EMBL/GenBank/DDBJ databases">
        <title>The reference genome of an endangered Asteraceae, Deinandra increscens subsp. villosa, native to the Central Coast of California.</title>
        <authorList>
            <person name="Guilliams M."/>
            <person name="Hasenstab-Lehman K."/>
            <person name="Meyer R."/>
            <person name="Mcevoy S."/>
        </authorList>
    </citation>
    <scope>NUCLEOTIDE SEQUENCE [LARGE SCALE GENOMIC DNA]</scope>
    <source>
        <tissue evidence="5">Leaf</tissue>
    </source>
</reference>
<dbReference type="FunFam" id="2.60.40.420:FF:000034">
    <property type="entry name" value="Cupredoxin superfamily protein"/>
    <property type="match status" value="1"/>
</dbReference>
<name>A0AAP0GMV3_9ASTR</name>
<evidence type="ECO:0000259" key="4">
    <source>
        <dbReference type="PROSITE" id="PS51485"/>
    </source>
</evidence>
<keyword evidence="6" id="KW-1185">Reference proteome</keyword>
<dbReference type="Pfam" id="PF02298">
    <property type="entry name" value="Cu_bind_like"/>
    <property type="match status" value="1"/>
</dbReference>
<dbReference type="PANTHER" id="PTHR33021">
    <property type="entry name" value="BLUE COPPER PROTEIN"/>
    <property type="match status" value="1"/>
</dbReference>
<feature type="domain" description="Phytocyanin" evidence="4">
    <location>
        <begin position="25"/>
        <end position="127"/>
    </location>
</feature>
<sequence>MAPFNLKMVVSIAMVASMVFGSSAIQHTVGDASGWVIPDNPNLYADWTSNKIFTVGDSLVFNFPNGTHDVTKVSKDDYVHCHVSNRGSTVRSSPAIFNLNRPGSHFYICSVEGHCAFHQKLAIHVVGG</sequence>
<proteinExistence type="predicted"/>
<feature type="signal peptide" evidence="3">
    <location>
        <begin position="1"/>
        <end position="24"/>
    </location>
</feature>
<dbReference type="PROSITE" id="PS51485">
    <property type="entry name" value="PHYTOCYANIN"/>
    <property type="match status" value="1"/>
</dbReference>
<dbReference type="InterPro" id="IPR008972">
    <property type="entry name" value="Cupredoxin"/>
</dbReference>
<feature type="chain" id="PRO_5042887327" description="Phytocyanin domain-containing protein" evidence="3">
    <location>
        <begin position="25"/>
        <end position="128"/>
    </location>
</feature>